<keyword evidence="3" id="KW-1185">Reference proteome</keyword>
<feature type="domain" description="HD-CE" evidence="1">
    <location>
        <begin position="50"/>
        <end position="111"/>
    </location>
</feature>
<evidence type="ECO:0000313" key="3">
    <source>
        <dbReference type="Proteomes" id="UP001597045"/>
    </source>
</evidence>
<evidence type="ECO:0000313" key="2">
    <source>
        <dbReference type="EMBL" id="MFD1047168.1"/>
    </source>
</evidence>
<reference evidence="3" key="1">
    <citation type="journal article" date="2019" name="Int. J. Syst. Evol. Microbiol.">
        <title>The Global Catalogue of Microorganisms (GCM) 10K type strain sequencing project: providing services to taxonomists for standard genome sequencing and annotation.</title>
        <authorList>
            <consortium name="The Broad Institute Genomics Platform"/>
            <consortium name="The Broad Institute Genome Sequencing Center for Infectious Disease"/>
            <person name="Wu L."/>
            <person name="Ma J."/>
        </authorList>
    </citation>
    <scope>NUCLEOTIDE SEQUENCE [LARGE SCALE GENOMIC DNA]</scope>
    <source>
        <strain evidence="3">JCM 31486</strain>
    </source>
</reference>
<gene>
    <name evidence="2" type="ORF">ACFQ1S_17250</name>
</gene>
<dbReference type="InterPro" id="IPR056471">
    <property type="entry name" value="HD-CE"/>
</dbReference>
<evidence type="ECO:0000259" key="1">
    <source>
        <dbReference type="Pfam" id="PF24391"/>
    </source>
</evidence>
<dbReference type="Proteomes" id="UP001597045">
    <property type="component" value="Unassembled WGS sequence"/>
</dbReference>
<protein>
    <recommendedName>
        <fullName evidence="1">HD-CE domain-containing protein</fullName>
    </recommendedName>
</protein>
<organism evidence="2 3">
    <name type="scientific">Kibdelosporangium lantanae</name>
    <dbReference type="NCBI Taxonomy" id="1497396"/>
    <lineage>
        <taxon>Bacteria</taxon>
        <taxon>Bacillati</taxon>
        <taxon>Actinomycetota</taxon>
        <taxon>Actinomycetes</taxon>
        <taxon>Pseudonocardiales</taxon>
        <taxon>Pseudonocardiaceae</taxon>
        <taxon>Kibdelosporangium</taxon>
    </lineage>
</organism>
<dbReference type="Pfam" id="PF24391">
    <property type="entry name" value="HD-CE"/>
    <property type="match status" value="1"/>
</dbReference>
<feature type="non-terminal residue" evidence="2">
    <location>
        <position position="112"/>
    </location>
</feature>
<comment type="caution">
    <text evidence="2">The sequence shown here is derived from an EMBL/GenBank/DDBJ whole genome shotgun (WGS) entry which is preliminary data.</text>
</comment>
<sequence length="112" mass="12147">MPHTFELTPLWQRTLGAHPTDGPRDQLRSAYLQFRATVEPLAAEISVSMPMFTDHSILHVDSLWDTASLICGDDFPLNPAEAFVLGGAFLLHDLGMGLAAFPGGQADIESDP</sequence>
<accession>A0ABW3M9G3</accession>
<dbReference type="EMBL" id="JBHTIS010000958">
    <property type="protein sequence ID" value="MFD1047168.1"/>
    <property type="molecule type" value="Genomic_DNA"/>
</dbReference>
<name>A0ABW3M9G3_9PSEU</name>
<proteinExistence type="predicted"/>